<keyword evidence="3" id="KW-0489">Methyltransferase</keyword>
<gene>
    <name evidence="2" type="ORF">GMPD_22730</name>
    <name evidence="3" type="ORF">M1B72_13005</name>
</gene>
<dbReference type="Gene3D" id="3.40.50.150">
    <property type="entry name" value="Vaccinia Virus protein VP39"/>
    <property type="match status" value="1"/>
</dbReference>
<dbReference type="AlphaFoldDB" id="A0A6V8MX01"/>
<dbReference type="Proteomes" id="UP000568888">
    <property type="component" value="Unassembled WGS sequence"/>
</dbReference>
<dbReference type="CDD" id="cd02440">
    <property type="entry name" value="AdoMet_MTases"/>
    <property type="match status" value="1"/>
</dbReference>
<dbReference type="RefSeq" id="WP_183347325.1">
    <property type="nucleotide sequence ID" value="NZ_BLXY01000003.1"/>
</dbReference>
<dbReference type="EMBL" id="CP096574">
    <property type="protein sequence ID" value="UPU34369.1"/>
    <property type="molecule type" value="Genomic_DNA"/>
</dbReference>
<reference evidence="4" key="1">
    <citation type="submission" date="2020-06" db="EMBL/GenBank/DDBJ databases">
        <title>Draft genomic sequecing of Geomonas sp. Red736.</title>
        <authorList>
            <person name="Itoh H."/>
            <person name="Xu Z.X."/>
            <person name="Ushijima N."/>
            <person name="Masuda Y."/>
            <person name="Shiratori Y."/>
            <person name="Senoo K."/>
        </authorList>
    </citation>
    <scope>NUCLEOTIDE SEQUENCE [LARGE SCALE GENOMIC DNA]</scope>
    <source>
        <strain evidence="4">Red736</strain>
    </source>
</reference>
<name>A0A6V8MX01_9BACT</name>
<keyword evidence="3" id="KW-0808">Transferase</keyword>
<reference evidence="2" key="2">
    <citation type="journal article" date="2021" name="Int. J. Syst. Evol. Microbiol.">
        <title>Geomonas silvestris sp. nov., Geomonas paludis sp. nov. and Geomonas limicola sp. nov., isolated from terrestrial environments, and emended description of the genus Geomonas.</title>
        <authorList>
            <person name="Itoh H."/>
            <person name="Xu Z."/>
            <person name="Masuda Y."/>
            <person name="Ushijima N."/>
            <person name="Hayakawa C."/>
            <person name="Shiratori Y."/>
            <person name="Senoo K."/>
        </authorList>
    </citation>
    <scope>NUCLEOTIDE SEQUENCE</scope>
    <source>
        <strain evidence="2">Red736</strain>
    </source>
</reference>
<dbReference type="EMBL" id="BLXY01000003">
    <property type="protein sequence ID" value="GFO64354.1"/>
    <property type="molecule type" value="Genomic_DNA"/>
</dbReference>
<evidence type="ECO:0000313" key="2">
    <source>
        <dbReference type="EMBL" id="GFO64354.1"/>
    </source>
</evidence>
<dbReference type="InterPro" id="IPR029063">
    <property type="entry name" value="SAM-dependent_MTases_sf"/>
</dbReference>
<protein>
    <submittedName>
        <fullName evidence="3">Class I SAM-dependent methyltransferase</fullName>
    </submittedName>
</protein>
<dbReference type="Proteomes" id="UP000831485">
    <property type="component" value="Chromosome"/>
</dbReference>
<keyword evidence="5" id="KW-1185">Reference proteome</keyword>
<feature type="domain" description="Methyltransferase type 11" evidence="1">
    <location>
        <begin position="70"/>
        <end position="166"/>
    </location>
</feature>
<reference evidence="3" key="3">
    <citation type="submission" date="2022-04" db="EMBL/GenBank/DDBJ databases">
        <authorList>
            <person name="Liu G."/>
        </authorList>
    </citation>
    <scope>NUCLEOTIDE SEQUENCE</scope>
    <source>
        <strain evidence="3">RG22</strain>
    </source>
</reference>
<evidence type="ECO:0000313" key="4">
    <source>
        <dbReference type="Proteomes" id="UP000568888"/>
    </source>
</evidence>
<sequence>MHRMEPEVESTLDAVIRELRAEPVDLLDLGEGEGESVYLEHSRCSYLRTLYDIVALADKAQRPRQEIRILEIGAFLGVVSCALARLGFSVTALDIPEFMGNERVLARYRRYGVTTASANLRDYALPLASASFDTVIMCETLEHLNFNPLPVVAEVNRVLRREGAFYLSLPNQASLVNRVKLMAGRSIHNPIGDFAAQLGRDRNMIVGIHWREYTAEELRDLVLTCGFSVESLGFFTTHRPSFPARLLYRIFPRLRGNITVAARKTADMAADFHFRDASR</sequence>
<dbReference type="GO" id="GO:0032259">
    <property type="term" value="P:methylation"/>
    <property type="evidence" value="ECO:0007669"/>
    <property type="project" value="UniProtKB-KW"/>
</dbReference>
<evidence type="ECO:0000313" key="5">
    <source>
        <dbReference type="Proteomes" id="UP000831485"/>
    </source>
</evidence>
<organism evidence="2 4">
    <name type="scientific">Geomonas paludis</name>
    <dbReference type="NCBI Taxonomy" id="2740185"/>
    <lineage>
        <taxon>Bacteria</taxon>
        <taxon>Pseudomonadati</taxon>
        <taxon>Thermodesulfobacteriota</taxon>
        <taxon>Desulfuromonadia</taxon>
        <taxon>Geobacterales</taxon>
        <taxon>Geobacteraceae</taxon>
        <taxon>Geomonas</taxon>
    </lineage>
</organism>
<dbReference type="Pfam" id="PF08241">
    <property type="entry name" value="Methyltransf_11"/>
    <property type="match status" value="1"/>
</dbReference>
<dbReference type="SUPFAM" id="SSF53335">
    <property type="entry name" value="S-adenosyl-L-methionine-dependent methyltransferases"/>
    <property type="match status" value="1"/>
</dbReference>
<accession>A0A6V8MX01</accession>
<proteinExistence type="predicted"/>
<dbReference type="GO" id="GO:0008757">
    <property type="term" value="F:S-adenosylmethionine-dependent methyltransferase activity"/>
    <property type="evidence" value="ECO:0007669"/>
    <property type="project" value="InterPro"/>
</dbReference>
<evidence type="ECO:0000313" key="3">
    <source>
        <dbReference type="EMBL" id="UPU34369.1"/>
    </source>
</evidence>
<evidence type="ECO:0000259" key="1">
    <source>
        <dbReference type="Pfam" id="PF08241"/>
    </source>
</evidence>
<dbReference type="InterPro" id="IPR013216">
    <property type="entry name" value="Methyltransf_11"/>
</dbReference>